<dbReference type="GO" id="GO:0005737">
    <property type="term" value="C:cytoplasm"/>
    <property type="evidence" value="ECO:0007669"/>
    <property type="project" value="TreeGrafter"/>
</dbReference>
<dbReference type="CDD" id="cd00614">
    <property type="entry name" value="CGS_like"/>
    <property type="match status" value="1"/>
</dbReference>
<dbReference type="RefSeq" id="WP_090161129.1">
    <property type="nucleotide sequence ID" value="NZ_FMWK01000002.1"/>
</dbReference>
<feature type="modified residue" description="N6-(pyridoxal phosphate)lysine" evidence="9">
    <location>
        <position position="202"/>
    </location>
</feature>
<dbReference type="FunFam" id="3.40.640.10:FF:000046">
    <property type="entry name" value="Cystathionine gamma-lyase"/>
    <property type="match status" value="1"/>
</dbReference>
<evidence type="ECO:0000256" key="6">
    <source>
        <dbReference type="ARBA" id="ARBA00047199"/>
    </source>
</evidence>
<dbReference type="GO" id="GO:0030170">
    <property type="term" value="F:pyridoxal phosphate binding"/>
    <property type="evidence" value="ECO:0007669"/>
    <property type="project" value="InterPro"/>
</dbReference>
<dbReference type="GO" id="GO:0004124">
    <property type="term" value="F:cysteine synthase activity"/>
    <property type="evidence" value="ECO:0007669"/>
    <property type="project" value="TreeGrafter"/>
</dbReference>
<evidence type="ECO:0000313" key="12">
    <source>
        <dbReference type="Proteomes" id="UP000199428"/>
    </source>
</evidence>
<dbReference type="GO" id="GO:0003961">
    <property type="term" value="F:O-acetylhomoserine aminocarboxypropyltransferase activity"/>
    <property type="evidence" value="ECO:0007669"/>
    <property type="project" value="TreeGrafter"/>
</dbReference>
<dbReference type="GO" id="GO:0047982">
    <property type="term" value="F:homocysteine desulfhydrase activity"/>
    <property type="evidence" value="ECO:0007669"/>
    <property type="project" value="UniProtKB-EC"/>
</dbReference>
<protein>
    <recommendedName>
        <fullName evidence="5">homocysteine desulfhydrase</fullName>
        <ecNumber evidence="5">4.4.1.2</ecNumber>
    </recommendedName>
    <alternativeName>
        <fullName evidence="6">Homocysteine desulfhydrase</fullName>
    </alternativeName>
</protein>
<dbReference type="GO" id="GO:0006535">
    <property type="term" value="P:cysteine biosynthetic process from serine"/>
    <property type="evidence" value="ECO:0007669"/>
    <property type="project" value="TreeGrafter"/>
</dbReference>
<dbReference type="Gene3D" id="3.90.1150.10">
    <property type="entry name" value="Aspartate Aminotransferase, domain 1"/>
    <property type="match status" value="1"/>
</dbReference>
<evidence type="ECO:0000256" key="10">
    <source>
        <dbReference type="RuleBase" id="RU362118"/>
    </source>
</evidence>
<comment type="catalytic activity">
    <reaction evidence="8">
        <text>L-methionine + H2O = methanethiol + 2-oxobutanoate + NH4(+)</text>
        <dbReference type="Rhea" id="RHEA:23800"/>
        <dbReference type="ChEBI" id="CHEBI:15377"/>
        <dbReference type="ChEBI" id="CHEBI:16007"/>
        <dbReference type="ChEBI" id="CHEBI:16763"/>
        <dbReference type="ChEBI" id="CHEBI:28938"/>
        <dbReference type="ChEBI" id="CHEBI:57844"/>
        <dbReference type="EC" id="4.4.1.11"/>
    </reaction>
    <physiologicalReaction direction="left-to-right" evidence="8">
        <dbReference type="Rhea" id="RHEA:23801"/>
    </physiologicalReaction>
</comment>
<dbReference type="Proteomes" id="UP000199428">
    <property type="component" value="Unassembled WGS sequence"/>
</dbReference>
<dbReference type="EMBL" id="FMWK01000002">
    <property type="protein sequence ID" value="SCZ77121.1"/>
    <property type="molecule type" value="Genomic_DNA"/>
</dbReference>
<gene>
    <name evidence="11" type="ORF">SAMN02910350_00618</name>
</gene>
<dbReference type="AlphaFoldDB" id="A0A1G5RUK1"/>
<evidence type="ECO:0000256" key="3">
    <source>
        <dbReference type="ARBA" id="ARBA00022679"/>
    </source>
</evidence>
<evidence type="ECO:0000256" key="5">
    <source>
        <dbReference type="ARBA" id="ARBA00047175"/>
    </source>
</evidence>
<dbReference type="InterPro" id="IPR015424">
    <property type="entry name" value="PyrdxlP-dep_Trfase"/>
</dbReference>
<dbReference type="PANTHER" id="PTHR43797">
    <property type="entry name" value="HOMOCYSTEINE/CYSTEINE SYNTHASE"/>
    <property type="match status" value="1"/>
</dbReference>
<dbReference type="SUPFAM" id="SSF53383">
    <property type="entry name" value="PLP-dependent transferases"/>
    <property type="match status" value="1"/>
</dbReference>
<reference evidence="11 12" key="1">
    <citation type="submission" date="2016-10" db="EMBL/GenBank/DDBJ databases">
        <authorList>
            <person name="de Groot N.N."/>
        </authorList>
    </citation>
    <scope>NUCLEOTIDE SEQUENCE [LARGE SCALE GENOMIC DNA]</scope>
    <source>
        <strain evidence="11 12">DSM 10317</strain>
    </source>
</reference>
<dbReference type="GO" id="GO:0018826">
    <property type="term" value="F:methionine gamma-lyase activity"/>
    <property type="evidence" value="ECO:0007669"/>
    <property type="project" value="UniProtKB-EC"/>
</dbReference>
<evidence type="ECO:0000313" key="11">
    <source>
        <dbReference type="EMBL" id="SCZ77121.1"/>
    </source>
</evidence>
<comment type="cofactor">
    <cofactor evidence="1 10">
        <name>pyridoxal 5'-phosphate</name>
        <dbReference type="ChEBI" id="CHEBI:597326"/>
    </cofactor>
</comment>
<dbReference type="GO" id="GO:0019346">
    <property type="term" value="P:transsulfuration"/>
    <property type="evidence" value="ECO:0007669"/>
    <property type="project" value="InterPro"/>
</dbReference>
<comment type="catalytic activity">
    <reaction evidence="7">
        <text>L-homocysteine + H2O = 2-oxobutanoate + hydrogen sulfide + NH4(+) + H(+)</text>
        <dbReference type="Rhea" id="RHEA:14501"/>
        <dbReference type="ChEBI" id="CHEBI:15377"/>
        <dbReference type="ChEBI" id="CHEBI:15378"/>
        <dbReference type="ChEBI" id="CHEBI:16763"/>
        <dbReference type="ChEBI" id="CHEBI:28938"/>
        <dbReference type="ChEBI" id="CHEBI:29919"/>
        <dbReference type="ChEBI" id="CHEBI:58199"/>
        <dbReference type="EC" id="4.4.1.2"/>
    </reaction>
    <physiologicalReaction direction="left-to-right" evidence="7">
        <dbReference type="Rhea" id="RHEA:14502"/>
    </physiologicalReaction>
</comment>
<dbReference type="Gene3D" id="3.40.640.10">
    <property type="entry name" value="Type I PLP-dependent aspartate aminotransferase-like (Major domain)"/>
    <property type="match status" value="1"/>
</dbReference>
<name>A0A1G5RUK1_PSEXY</name>
<evidence type="ECO:0000256" key="2">
    <source>
        <dbReference type="ARBA" id="ARBA00009077"/>
    </source>
</evidence>
<keyword evidence="11" id="KW-0456">Lyase</keyword>
<evidence type="ECO:0000256" key="8">
    <source>
        <dbReference type="ARBA" id="ARBA00052699"/>
    </source>
</evidence>
<organism evidence="11 12">
    <name type="scientific">Pseudobutyrivibrio xylanivorans</name>
    <dbReference type="NCBI Taxonomy" id="185007"/>
    <lineage>
        <taxon>Bacteria</taxon>
        <taxon>Bacillati</taxon>
        <taxon>Bacillota</taxon>
        <taxon>Clostridia</taxon>
        <taxon>Lachnospirales</taxon>
        <taxon>Lachnospiraceae</taxon>
        <taxon>Pseudobutyrivibrio</taxon>
    </lineage>
</organism>
<sequence>MRFNTRLLHEGVIREINGATLPPIYQSSAFDQETAEDLAGIFGNKKMGYCYTRVSNPTITAFENRITKLEGGIGSVACSSGMAALSNALLNILQAGDEIISSASLYGGTIDLFRDIEAFGIKTNYVRNNNWEQIEAAFNDRTKVVFAETIGNPCLDVTDIKKLAEIAHSHGVPLIVDNTTATPYLIKAIELGADIVVNSSSKYINGSSNSISGVLTDSGHFKWTREKYPVLGEYVKFGPMAYIAKMRSGLFRNMGTCLSPFNAYLNVIGLETLGLRMDRQCSNALALATWLEETYPDITVNYPGLKSSKWHDIAEGQLNNGYGAILTIRVGSKERAFQIMNKLTIPYILSNIGDTKTLVVHPASTISLHSTPQELEDAGVYDDLIRISVGIEDVDDLIEDFRNALKGE</sequence>
<evidence type="ECO:0000256" key="4">
    <source>
        <dbReference type="ARBA" id="ARBA00022898"/>
    </source>
</evidence>
<keyword evidence="3" id="KW-0808">Transferase</keyword>
<evidence type="ECO:0000256" key="9">
    <source>
        <dbReference type="PIRSR" id="PIRSR001434-2"/>
    </source>
</evidence>
<accession>A0A1G5RUK1</accession>
<dbReference type="PANTHER" id="PTHR43797:SF2">
    <property type="entry name" value="HOMOCYSTEINE_CYSTEINE SYNTHASE"/>
    <property type="match status" value="1"/>
</dbReference>
<dbReference type="InterPro" id="IPR006235">
    <property type="entry name" value="OAc-hSer/O-AcSer_sulfhydrylase"/>
</dbReference>
<evidence type="ECO:0000256" key="7">
    <source>
        <dbReference type="ARBA" id="ARBA00048780"/>
    </source>
</evidence>
<dbReference type="Pfam" id="PF01053">
    <property type="entry name" value="Cys_Met_Meta_PP"/>
    <property type="match status" value="1"/>
</dbReference>
<comment type="similarity">
    <text evidence="2 10">Belongs to the trans-sulfuration enzymes family.</text>
</comment>
<dbReference type="InterPro" id="IPR015422">
    <property type="entry name" value="PyrdxlP-dep_Trfase_small"/>
</dbReference>
<dbReference type="GO" id="GO:0071269">
    <property type="term" value="P:L-homocysteine biosynthetic process"/>
    <property type="evidence" value="ECO:0007669"/>
    <property type="project" value="TreeGrafter"/>
</dbReference>
<keyword evidence="4 9" id="KW-0663">Pyridoxal phosphate</keyword>
<dbReference type="PIRSF" id="PIRSF001434">
    <property type="entry name" value="CGS"/>
    <property type="match status" value="1"/>
</dbReference>
<proteinExistence type="inferred from homology"/>
<dbReference type="EC" id="4.4.1.2" evidence="5"/>
<dbReference type="InterPro" id="IPR000277">
    <property type="entry name" value="Cys/Met-Metab_PyrdxlP-dep_enz"/>
</dbReference>
<evidence type="ECO:0000256" key="1">
    <source>
        <dbReference type="ARBA" id="ARBA00001933"/>
    </source>
</evidence>
<dbReference type="InterPro" id="IPR015421">
    <property type="entry name" value="PyrdxlP-dep_Trfase_major"/>
</dbReference>